<dbReference type="InterPro" id="IPR050817">
    <property type="entry name" value="DjlA_DnaK_co-chaperone"/>
</dbReference>
<feature type="compositionally biased region" description="Low complexity" evidence="1">
    <location>
        <begin position="1"/>
        <end position="14"/>
    </location>
</feature>
<dbReference type="InterPro" id="IPR001623">
    <property type="entry name" value="DnaJ_domain"/>
</dbReference>
<feature type="domain" description="J" evidence="2">
    <location>
        <begin position="290"/>
        <end position="356"/>
    </location>
</feature>
<reference evidence="4" key="1">
    <citation type="journal article" date="2016" name="Proc. Natl. Acad. Sci. U.S.A.">
        <title>Chromosome-level assembly of Arabidopsis thaliana Ler reveals the extent of translocation and inversion polymorphisms.</title>
        <authorList>
            <person name="Zapata L."/>
            <person name="Ding J."/>
            <person name="Willing E.M."/>
            <person name="Hartwig B."/>
            <person name="Bezdan D."/>
            <person name="Jiao W.B."/>
            <person name="Patel V."/>
            <person name="Velikkakam James G."/>
            <person name="Koornneef M."/>
            <person name="Ossowski S."/>
            <person name="Schneeberger K."/>
        </authorList>
    </citation>
    <scope>NUCLEOTIDE SEQUENCE [LARGE SCALE GENOMIC DNA]</scope>
    <source>
        <strain evidence="4">cv. Landsberg erecta</strain>
    </source>
</reference>
<feature type="compositionally biased region" description="Basic and acidic residues" evidence="1">
    <location>
        <begin position="70"/>
        <end position="93"/>
    </location>
</feature>
<feature type="compositionally biased region" description="Basic residues" evidence="1">
    <location>
        <begin position="43"/>
        <end position="53"/>
    </location>
</feature>
<dbReference type="Proteomes" id="UP000078284">
    <property type="component" value="Chromosome 1"/>
</dbReference>
<feature type="compositionally biased region" description="Basic residues" evidence="1">
    <location>
        <begin position="102"/>
        <end position="120"/>
    </location>
</feature>
<dbReference type="EMBL" id="LUHQ01000001">
    <property type="protein sequence ID" value="OAP18679.1"/>
    <property type="molecule type" value="Genomic_DNA"/>
</dbReference>
<dbReference type="Pfam" id="PF00226">
    <property type="entry name" value="DnaJ"/>
    <property type="match status" value="1"/>
</dbReference>
<sequence>MSNPSNQSSQEQPQRCVGRRGGNNRNRSRGRDDNQSPSNGGRGRGRGRGRSRSPSHSNGGREPPFPTINTEERRAGDDDRSRGRSSGHGRDDNESPSNGGRGRGRRRGRGRGGNRSRSRSPSHSNGGREPPTTTLNTEDHLTMQIEPPSTIINRENGTDANDNVVAVNNIESDCKIDETVPPKTDEEILEDEDDIRSLLDKLPIPSMFYLDHTVGYKIKKGPSPKSHKKGKKKRFVINLKCLVGEEEEEETMIRNFRFKAPTNHPGSTIQTDSRRLIRFPTRCCLSPDLSHYTVLGLTPLASQTEVKRAFKRLALKYHPDVHKGQDKDFKEIKSAYECLMQKFEKEEEEMEITEMGEIDEWEEWMGFEGGIPSGISY</sequence>
<dbReference type="Gene3D" id="1.10.287.110">
    <property type="entry name" value="DnaJ domain"/>
    <property type="match status" value="1"/>
</dbReference>
<dbReference type="PANTHER" id="PTHR24074">
    <property type="entry name" value="CO-CHAPERONE PROTEIN DJLA"/>
    <property type="match status" value="1"/>
</dbReference>
<organism evidence="3 4">
    <name type="scientific">Arabidopsis thaliana</name>
    <name type="common">Mouse-ear cress</name>
    <dbReference type="NCBI Taxonomy" id="3702"/>
    <lineage>
        <taxon>Eukaryota</taxon>
        <taxon>Viridiplantae</taxon>
        <taxon>Streptophyta</taxon>
        <taxon>Embryophyta</taxon>
        <taxon>Tracheophyta</taxon>
        <taxon>Spermatophyta</taxon>
        <taxon>Magnoliopsida</taxon>
        <taxon>eudicotyledons</taxon>
        <taxon>Gunneridae</taxon>
        <taxon>Pentapetalae</taxon>
        <taxon>rosids</taxon>
        <taxon>malvids</taxon>
        <taxon>Brassicales</taxon>
        <taxon>Brassicaceae</taxon>
        <taxon>Camelineae</taxon>
        <taxon>Arabidopsis</taxon>
    </lineage>
</organism>
<dbReference type="ExpressionAtlas" id="A0A178WK37">
    <property type="expression patterns" value="baseline and differential"/>
</dbReference>
<dbReference type="CDD" id="cd06257">
    <property type="entry name" value="DnaJ"/>
    <property type="match status" value="1"/>
</dbReference>
<evidence type="ECO:0000256" key="1">
    <source>
        <dbReference type="SAM" id="MobiDB-lite"/>
    </source>
</evidence>
<comment type="caution">
    <text evidence="3">The sequence shown here is derived from an EMBL/GenBank/DDBJ whole genome shotgun (WGS) entry which is preliminary data.</text>
</comment>
<gene>
    <name evidence="3" type="ordered locus">AXX17_At1g66200</name>
</gene>
<dbReference type="PRINTS" id="PR00625">
    <property type="entry name" value="JDOMAIN"/>
</dbReference>
<dbReference type="PROSITE" id="PS50076">
    <property type="entry name" value="DNAJ_2"/>
    <property type="match status" value="1"/>
</dbReference>
<feature type="region of interest" description="Disordered" evidence="1">
    <location>
        <begin position="1"/>
        <end position="140"/>
    </location>
</feature>
<proteinExistence type="predicted"/>
<protein>
    <recommendedName>
        <fullName evidence="2">J domain-containing protein</fullName>
    </recommendedName>
</protein>
<evidence type="ECO:0000313" key="4">
    <source>
        <dbReference type="Proteomes" id="UP000078284"/>
    </source>
</evidence>
<evidence type="ECO:0000259" key="2">
    <source>
        <dbReference type="PROSITE" id="PS50076"/>
    </source>
</evidence>
<evidence type="ECO:0000313" key="3">
    <source>
        <dbReference type="EMBL" id="OAP18679.1"/>
    </source>
</evidence>
<dbReference type="SMART" id="SM00271">
    <property type="entry name" value="DnaJ"/>
    <property type="match status" value="1"/>
</dbReference>
<name>A0A178WK37_ARATH</name>
<accession>A0A178WK37</accession>
<dbReference type="SUPFAM" id="SSF46565">
    <property type="entry name" value="Chaperone J-domain"/>
    <property type="match status" value="1"/>
</dbReference>
<dbReference type="InterPro" id="IPR036869">
    <property type="entry name" value="J_dom_sf"/>
</dbReference>
<dbReference type="AlphaFoldDB" id="A0A178WK37"/>